<accession>A0A2Z3GHX9</accession>
<name>A0A2Z3GHX9_9BACT</name>
<dbReference type="EMBL" id="CP029145">
    <property type="protein sequence ID" value="AWM33333.1"/>
    <property type="molecule type" value="Genomic_DNA"/>
</dbReference>
<organism evidence="3 4">
    <name type="scientific">Hymenobacter nivis</name>
    <dbReference type="NCBI Taxonomy" id="1850093"/>
    <lineage>
        <taxon>Bacteria</taxon>
        <taxon>Pseudomonadati</taxon>
        <taxon>Bacteroidota</taxon>
        <taxon>Cytophagia</taxon>
        <taxon>Cytophagales</taxon>
        <taxon>Hymenobacteraceae</taxon>
        <taxon>Hymenobacter</taxon>
    </lineage>
</organism>
<dbReference type="InterPro" id="IPR002201">
    <property type="entry name" value="Glyco_trans_9"/>
</dbReference>
<dbReference type="Gene3D" id="3.40.50.2000">
    <property type="entry name" value="Glycogen Phosphorylase B"/>
    <property type="match status" value="2"/>
</dbReference>
<evidence type="ECO:0000256" key="1">
    <source>
        <dbReference type="ARBA" id="ARBA00022676"/>
    </source>
</evidence>
<dbReference type="PANTHER" id="PTHR30160">
    <property type="entry name" value="TETRAACYLDISACCHARIDE 4'-KINASE-RELATED"/>
    <property type="match status" value="1"/>
</dbReference>
<evidence type="ECO:0000313" key="4">
    <source>
        <dbReference type="Proteomes" id="UP000245999"/>
    </source>
</evidence>
<dbReference type="OrthoDB" id="9768048at2"/>
<dbReference type="Pfam" id="PF01075">
    <property type="entry name" value="Glyco_transf_9"/>
    <property type="match status" value="2"/>
</dbReference>
<evidence type="ECO:0000313" key="3">
    <source>
        <dbReference type="EMBL" id="AWM33333.1"/>
    </source>
</evidence>
<dbReference type="PANTHER" id="PTHR30160:SF1">
    <property type="entry name" value="LIPOPOLYSACCHARIDE 1,2-N-ACETYLGLUCOSAMINETRANSFERASE-RELATED"/>
    <property type="match status" value="1"/>
</dbReference>
<keyword evidence="1" id="KW-0328">Glycosyltransferase</keyword>
<sequence>MKILVLRFSSIGDIVLTTPVVRALAQQVPGAEVHFATKPAYRGLLEPNPYIAKVHVLSGSLRDLVRELRAEKFDFIVDLHNNLRTRLIKLQLNVKSASFDKLNRQKWLLVNFKVNTLPDIHIVDRYLAAAAPLGVRNDGQGLDYFIPEGQEVDLRDLPAGFQRGYVAVAIGAQHATKRLPVEKLIALCAKINRPIVLLGGAEDETTGHVIELAFDAGAGRAEPTARIPESPYYFPEKSSLHSFSNPLIHNGCGRYSLHQSASLLRQAQLVVSHDTGLMHIAAAFKKEIFSVWGNTVPAFGMYPYKTEFRALEVLNLSCRPCSKIGFAKCPQGHFKCMNDQDLDLNLPPPRDGR</sequence>
<dbReference type="GO" id="GO:0008713">
    <property type="term" value="F:ADP-heptose-lipopolysaccharide heptosyltransferase activity"/>
    <property type="evidence" value="ECO:0007669"/>
    <property type="project" value="TreeGrafter"/>
</dbReference>
<evidence type="ECO:0000256" key="2">
    <source>
        <dbReference type="ARBA" id="ARBA00022679"/>
    </source>
</evidence>
<dbReference type="Proteomes" id="UP000245999">
    <property type="component" value="Chromosome"/>
</dbReference>
<keyword evidence="2 3" id="KW-0808">Transferase</keyword>
<gene>
    <name evidence="3" type="ORF">DDQ68_11395</name>
</gene>
<dbReference type="KEGG" id="hnv:DDQ68_11395"/>
<dbReference type="CDD" id="cd03789">
    <property type="entry name" value="GT9_LPS_heptosyltransferase"/>
    <property type="match status" value="1"/>
</dbReference>
<dbReference type="InterPro" id="IPR051199">
    <property type="entry name" value="LPS_LOS_Heptosyltrfase"/>
</dbReference>
<dbReference type="GO" id="GO:0009244">
    <property type="term" value="P:lipopolysaccharide core region biosynthetic process"/>
    <property type="evidence" value="ECO:0007669"/>
    <property type="project" value="TreeGrafter"/>
</dbReference>
<reference evidence="4" key="1">
    <citation type="submission" date="2018-04" db="EMBL/GenBank/DDBJ databases">
        <title>Complete genome of Antarctic heterotrophic bacterium Hymenobacter nivis.</title>
        <authorList>
            <person name="Terashima M."/>
        </authorList>
    </citation>
    <scope>NUCLEOTIDE SEQUENCE [LARGE SCALE GENOMIC DNA]</scope>
    <source>
        <strain evidence="4">NBRC 111535</strain>
    </source>
</reference>
<dbReference type="AlphaFoldDB" id="A0A2Z3GHX9"/>
<dbReference type="GO" id="GO:0005829">
    <property type="term" value="C:cytosol"/>
    <property type="evidence" value="ECO:0007669"/>
    <property type="project" value="TreeGrafter"/>
</dbReference>
<protein>
    <submittedName>
        <fullName evidence="3">Glycosyl transferase</fullName>
    </submittedName>
</protein>
<keyword evidence="4" id="KW-1185">Reference proteome</keyword>
<dbReference type="SUPFAM" id="SSF53756">
    <property type="entry name" value="UDP-Glycosyltransferase/glycogen phosphorylase"/>
    <property type="match status" value="1"/>
</dbReference>
<proteinExistence type="predicted"/>
<dbReference type="RefSeq" id="WP_109656415.1">
    <property type="nucleotide sequence ID" value="NZ_CP029145.1"/>
</dbReference>